<keyword evidence="2" id="KW-0963">Cytoplasm</keyword>
<dbReference type="EMBL" id="QSOI01000002">
    <property type="protein sequence ID" value="RGI86195.1"/>
    <property type="molecule type" value="Genomic_DNA"/>
</dbReference>
<comment type="catalytic activity">
    <reaction evidence="2">
        <text>cytidine(34) in elongator tRNA(Met) + acetate + ATP = N(4)-acetylcytidine(34) in elongator tRNA(Met) + AMP + diphosphate</text>
        <dbReference type="Rhea" id="RHEA:58144"/>
        <dbReference type="Rhea" id="RHEA-COMP:10693"/>
        <dbReference type="Rhea" id="RHEA-COMP:10694"/>
        <dbReference type="ChEBI" id="CHEBI:30089"/>
        <dbReference type="ChEBI" id="CHEBI:30616"/>
        <dbReference type="ChEBI" id="CHEBI:33019"/>
        <dbReference type="ChEBI" id="CHEBI:74900"/>
        <dbReference type="ChEBI" id="CHEBI:82748"/>
        <dbReference type="ChEBI" id="CHEBI:456215"/>
    </reaction>
</comment>
<dbReference type="EMBL" id="QSQQ01000002">
    <property type="protein sequence ID" value="RGK50089.1"/>
    <property type="molecule type" value="Genomic_DNA"/>
</dbReference>
<dbReference type="Proteomes" id="UP000260664">
    <property type="component" value="Unassembled WGS sequence"/>
</dbReference>
<keyword evidence="2" id="KW-0436">Ligase</keyword>
<evidence type="ECO:0000313" key="6">
    <source>
        <dbReference type="Proteomes" id="UP000261208"/>
    </source>
</evidence>
<evidence type="ECO:0000313" key="4">
    <source>
        <dbReference type="EMBL" id="RGK50089.1"/>
    </source>
</evidence>
<feature type="binding site" evidence="2">
    <location>
        <position position="102"/>
    </location>
    <ligand>
        <name>ATP</name>
        <dbReference type="ChEBI" id="CHEBI:30616"/>
    </ligand>
</feature>
<comment type="caution">
    <text evidence="4">The sequence shown here is derived from an EMBL/GenBank/DDBJ whole genome shotgun (WGS) entry which is preliminary data.</text>
</comment>
<keyword evidence="2" id="KW-0694">RNA-binding</keyword>
<comment type="function">
    <text evidence="2">Catalyzes the formation of N(4)-acetylcytidine (ac(4)C) at the wobble position of elongator tRNA(Met), using acetate and ATP as substrates. First activates an acetate ion to form acetyladenylate (Ac-AMP) and then transfers the acetyl group to tRNA to form ac(4)C34.</text>
</comment>
<dbReference type="GO" id="GO:0005737">
    <property type="term" value="C:cytoplasm"/>
    <property type="evidence" value="ECO:0007669"/>
    <property type="project" value="UniProtKB-SubCell"/>
</dbReference>
<sequence length="425" mass="47414">MKIVGIIAEYNPFHKGHEFHLEKAKKITGADAAIIIMSGDYVQRGIPSIMPKHLRTQMALACGADVVLELPVCYATGSAEYFATGAVCLLEALGCVDYLCFGSECGEIKILQQIADVLCKEPAHYKVLLQKHLKNGNAFPAARKLAFIEYLGKNKSLSCIPEQISAILDSPNNILAIEYLKALSWLNSSIEPVTITREGAGYHNQTLGGLFSSASALRQGLQDCELAKNANYTPAINHILRELPQNCHKIFKENYHKCFPVFADDFSLLLKAKLLTETKDTLTRYLDITPEIANRIITFRNDFLTFSQFCGLIKTKNVTYSRISRCLIHILLGISKCDVPEQAADSRCGYARLLGFRQESSWVLTSIKKNTGIPVISKLSQPAGIDIHMLEQNIFASDLYESVVTDKYHTPYKNEYQKQIIRLAL</sequence>
<dbReference type="HAMAP" id="MF_01539">
    <property type="entry name" value="TmcAL"/>
    <property type="match status" value="1"/>
</dbReference>
<keyword evidence="2" id="KW-0820">tRNA-binding</keyword>
<evidence type="ECO:0000313" key="3">
    <source>
        <dbReference type="EMBL" id="RGI86195.1"/>
    </source>
</evidence>
<dbReference type="GO" id="GO:0005524">
    <property type="term" value="F:ATP binding"/>
    <property type="evidence" value="ECO:0007669"/>
    <property type="project" value="UniProtKB-KW"/>
</dbReference>
<dbReference type="SUPFAM" id="SSF52374">
    <property type="entry name" value="Nucleotidylyl transferase"/>
    <property type="match status" value="1"/>
</dbReference>
<comment type="similarity">
    <text evidence="2">Belongs to the TmcAL family.</text>
</comment>
<dbReference type="GO" id="GO:0000049">
    <property type="term" value="F:tRNA binding"/>
    <property type="evidence" value="ECO:0007669"/>
    <property type="project" value="UniProtKB-KW"/>
</dbReference>
<protein>
    <recommendedName>
        <fullName evidence="2">tRNA(Met) cytidine acetate ligase</fullName>
        <ecNumber evidence="2">6.3.4.-</ecNumber>
    </recommendedName>
</protein>
<dbReference type="RefSeq" id="WP_117494256.1">
    <property type="nucleotide sequence ID" value="NZ_QSOI01000002.1"/>
</dbReference>
<dbReference type="GO" id="GO:0006400">
    <property type="term" value="P:tRNA modification"/>
    <property type="evidence" value="ECO:0007669"/>
    <property type="project" value="UniProtKB-UniRule"/>
</dbReference>
<gene>
    <name evidence="2" type="primary">tmcAL</name>
    <name evidence="4" type="ORF">DXD10_02375</name>
    <name evidence="3" type="ORF">DXD84_01935</name>
</gene>
<dbReference type="PANTHER" id="PTHR37825:SF1">
    <property type="entry name" value="TRNA(MET) CYTIDINE ACETATE LIGASE"/>
    <property type="match status" value="1"/>
</dbReference>
<keyword evidence="1 2" id="KW-0819">tRNA processing</keyword>
<dbReference type="Gene3D" id="3.40.50.620">
    <property type="entry name" value="HUPs"/>
    <property type="match status" value="1"/>
</dbReference>
<keyword evidence="4" id="KW-0808">Transferase</keyword>
<keyword evidence="2" id="KW-0067">ATP-binding</keyword>
<evidence type="ECO:0000256" key="1">
    <source>
        <dbReference type="ARBA" id="ARBA00022694"/>
    </source>
</evidence>
<evidence type="ECO:0000313" key="5">
    <source>
        <dbReference type="Proteomes" id="UP000260664"/>
    </source>
</evidence>
<dbReference type="GO" id="GO:0016879">
    <property type="term" value="F:ligase activity, forming carbon-nitrogen bonds"/>
    <property type="evidence" value="ECO:0007669"/>
    <property type="project" value="UniProtKB-UniRule"/>
</dbReference>
<dbReference type="InterPro" id="IPR008513">
    <property type="entry name" value="tRNA(Met)_cyd_acetate_ligase"/>
</dbReference>
<dbReference type="AlphaFoldDB" id="A0A3E4MJX0"/>
<proteinExistence type="inferred from homology"/>
<feature type="binding site" evidence="2">
    <location>
        <position position="172"/>
    </location>
    <ligand>
        <name>ATP</name>
        <dbReference type="ChEBI" id="CHEBI:30616"/>
    </ligand>
</feature>
<dbReference type="NCBIfam" id="NF010191">
    <property type="entry name" value="PRK13670.1"/>
    <property type="match status" value="1"/>
</dbReference>
<dbReference type="InterPro" id="IPR014729">
    <property type="entry name" value="Rossmann-like_a/b/a_fold"/>
</dbReference>
<dbReference type="EC" id="6.3.4.-" evidence="2"/>
<accession>A0A3E4MJX0</accession>
<dbReference type="GO" id="GO:0016740">
    <property type="term" value="F:transferase activity"/>
    <property type="evidence" value="ECO:0007669"/>
    <property type="project" value="UniProtKB-KW"/>
</dbReference>
<feature type="binding site" evidence="2">
    <location>
        <position position="197"/>
    </location>
    <ligand>
        <name>ATP</name>
        <dbReference type="ChEBI" id="CHEBI:30616"/>
    </ligand>
</feature>
<dbReference type="Proteomes" id="UP000261208">
    <property type="component" value="Unassembled WGS sequence"/>
</dbReference>
<keyword evidence="2" id="KW-0547">Nucleotide-binding</keyword>
<organism evidence="4 6">
    <name type="scientific">Dorea formicigenerans</name>
    <dbReference type="NCBI Taxonomy" id="39486"/>
    <lineage>
        <taxon>Bacteria</taxon>
        <taxon>Bacillati</taxon>
        <taxon>Bacillota</taxon>
        <taxon>Clostridia</taxon>
        <taxon>Lachnospirales</taxon>
        <taxon>Lachnospiraceae</taxon>
        <taxon>Dorea</taxon>
    </lineage>
</organism>
<dbReference type="Pfam" id="PF05636">
    <property type="entry name" value="HIGH_NTase1"/>
    <property type="match status" value="1"/>
</dbReference>
<comment type="subcellular location">
    <subcellularLocation>
        <location evidence="2">Cytoplasm</location>
    </subcellularLocation>
</comment>
<dbReference type="PANTHER" id="PTHR37825">
    <property type="entry name" value="TRNA(MET) CYTIDINE ACETATE LIGASE"/>
    <property type="match status" value="1"/>
</dbReference>
<name>A0A3E4MJX0_9FIRM</name>
<evidence type="ECO:0000256" key="2">
    <source>
        <dbReference type="HAMAP-Rule" id="MF_01539"/>
    </source>
</evidence>
<comment type="caution">
    <text evidence="2">Lacks conserved residue(s) required for the propagation of feature annotation.</text>
</comment>
<reference evidence="5 6" key="1">
    <citation type="submission" date="2018-08" db="EMBL/GenBank/DDBJ databases">
        <title>A genome reference for cultivated species of the human gut microbiota.</title>
        <authorList>
            <person name="Zou Y."/>
            <person name="Xue W."/>
            <person name="Luo G."/>
        </authorList>
    </citation>
    <scope>NUCLEOTIDE SEQUENCE [LARGE SCALE GENOMIC DNA]</scope>
    <source>
        <strain evidence="4 6">TF11-11</strain>
        <strain evidence="3 5">TM09-19AC</strain>
    </source>
</reference>
<feature type="binding site" evidence="2">
    <location>
        <begin position="7"/>
        <end position="20"/>
    </location>
    <ligand>
        <name>ATP</name>
        <dbReference type="ChEBI" id="CHEBI:30616"/>
    </ligand>
</feature>